<gene>
    <name evidence="2" type="ORF">BC008_40120</name>
    <name evidence="3" type="ORF">BC008_41095</name>
</gene>
<sequence length="109" mass="11968">MTNPLVEAFFVGRAVAEVLTERMENTFTDTLSELGKFEAEAKEHLRAFTEEVMEKANRAAEAAGTGEAATGMGQTSSSEPDDLQAVIDELRAEIALLRTEIQRYRSNSV</sequence>
<evidence type="ECO:0008006" key="5">
    <source>
        <dbReference type="Google" id="ProtNLM"/>
    </source>
</evidence>
<evidence type="ECO:0000313" key="3">
    <source>
        <dbReference type="EMBL" id="KST64716.1"/>
    </source>
</evidence>
<protein>
    <recommendedName>
        <fullName evidence="5">Thylakoid lumen protein</fullName>
    </recommendedName>
</protein>
<dbReference type="AlphaFoldDB" id="A0A0V7ZIB1"/>
<organism evidence="2 4">
    <name type="scientific">Mastigocoleus testarum BC008</name>
    <dbReference type="NCBI Taxonomy" id="371196"/>
    <lineage>
        <taxon>Bacteria</taxon>
        <taxon>Bacillati</taxon>
        <taxon>Cyanobacteriota</taxon>
        <taxon>Cyanophyceae</taxon>
        <taxon>Nostocales</taxon>
        <taxon>Hapalosiphonaceae</taxon>
        <taxon>Mastigocoleus</taxon>
    </lineage>
</organism>
<proteinExistence type="predicted"/>
<evidence type="ECO:0000313" key="2">
    <source>
        <dbReference type="EMBL" id="KST64006.1"/>
    </source>
</evidence>
<comment type="caution">
    <text evidence="2">The sequence shown here is derived from an EMBL/GenBank/DDBJ whole genome shotgun (WGS) entry which is preliminary data.</text>
</comment>
<dbReference type="PANTHER" id="PTHR35745">
    <property type="entry name" value="BNACNNG14650D PROTEIN"/>
    <property type="match status" value="1"/>
</dbReference>
<name>A0A0V7ZIB1_9CYAN</name>
<accession>A0A0V7ZIB1</accession>
<dbReference type="RefSeq" id="WP_027844802.1">
    <property type="nucleotide sequence ID" value="NZ_LMTZ01000118.1"/>
</dbReference>
<dbReference type="Pfam" id="PF20711">
    <property type="entry name" value="DUF6825"/>
    <property type="match status" value="1"/>
</dbReference>
<dbReference type="EMBL" id="LMTZ01000129">
    <property type="protein sequence ID" value="KST64006.1"/>
    <property type="molecule type" value="Genomic_DNA"/>
</dbReference>
<dbReference type="OrthoDB" id="531776at2"/>
<dbReference type="Proteomes" id="UP000053372">
    <property type="component" value="Unassembled WGS sequence"/>
</dbReference>
<dbReference type="EMBL" id="LMTZ01000118">
    <property type="protein sequence ID" value="KST64716.1"/>
    <property type="molecule type" value="Genomic_DNA"/>
</dbReference>
<dbReference type="PANTHER" id="PTHR35745:SF1">
    <property type="entry name" value="OS04G0513000 PROTEIN"/>
    <property type="match status" value="1"/>
</dbReference>
<feature type="region of interest" description="Disordered" evidence="1">
    <location>
        <begin position="56"/>
        <end position="83"/>
    </location>
</feature>
<reference evidence="2 4" key="1">
    <citation type="journal article" date="2015" name="Genome Announc.">
        <title>Draft Genome of the Euendolithic (true boring) Cyanobacterium Mastigocoleus testarum strain BC008.</title>
        <authorList>
            <person name="Guida B.S."/>
            <person name="Garcia-Pichel F."/>
        </authorList>
    </citation>
    <scope>NUCLEOTIDE SEQUENCE [LARGE SCALE GENOMIC DNA]</scope>
    <source>
        <strain evidence="2 4">BC008</strain>
    </source>
</reference>
<dbReference type="GO" id="GO:0010027">
    <property type="term" value="P:thylakoid membrane organization"/>
    <property type="evidence" value="ECO:0007669"/>
    <property type="project" value="InterPro"/>
</dbReference>
<dbReference type="InterPro" id="IPR040003">
    <property type="entry name" value="PG18-like"/>
</dbReference>
<feature type="compositionally biased region" description="Low complexity" evidence="1">
    <location>
        <begin position="59"/>
        <end position="71"/>
    </location>
</feature>
<evidence type="ECO:0000256" key="1">
    <source>
        <dbReference type="SAM" id="MobiDB-lite"/>
    </source>
</evidence>
<keyword evidence="4" id="KW-1185">Reference proteome</keyword>
<evidence type="ECO:0000313" key="4">
    <source>
        <dbReference type="Proteomes" id="UP000053372"/>
    </source>
</evidence>